<evidence type="ECO:0000313" key="1">
    <source>
        <dbReference type="EMBL" id="VDC85849.1"/>
    </source>
</evidence>
<name>A0A3P6A8M1_BRAOL</name>
<sequence>MSWPWVTGFTDWRLIVGLRVREESFTEEKSRFRKLHSSHKLAGFGFRSDVCDRC</sequence>
<gene>
    <name evidence="1" type="ORF">BOLC3T13055H</name>
</gene>
<protein>
    <submittedName>
        <fullName evidence="1">Uncharacterized protein</fullName>
    </submittedName>
</protein>
<accession>A0A3P6A8M1</accession>
<dbReference type="EMBL" id="LR031872">
    <property type="protein sequence ID" value="VDC85849.1"/>
    <property type="molecule type" value="Genomic_DNA"/>
</dbReference>
<dbReference type="AlphaFoldDB" id="A0A3P6A8M1"/>
<organism evidence="1">
    <name type="scientific">Brassica oleracea</name>
    <name type="common">Wild cabbage</name>
    <dbReference type="NCBI Taxonomy" id="3712"/>
    <lineage>
        <taxon>Eukaryota</taxon>
        <taxon>Viridiplantae</taxon>
        <taxon>Streptophyta</taxon>
        <taxon>Embryophyta</taxon>
        <taxon>Tracheophyta</taxon>
        <taxon>Spermatophyta</taxon>
        <taxon>Magnoliopsida</taxon>
        <taxon>eudicotyledons</taxon>
        <taxon>Gunneridae</taxon>
        <taxon>Pentapetalae</taxon>
        <taxon>rosids</taxon>
        <taxon>malvids</taxon>
        <taxon>Brassicales</taxon>
        <taxon>Brassicaceae</taxon>
        <taxon>Brassiceae</taxon>
        <taxon>Brassica</taxon>
    </lineage>
</organism>
<reference evidence="1" key="1">
    <citation type="submission" date="2018-11" db="EMBL/GenBank/DDBJ databases">
        <authorList>
            <consortium name="Genoscope - CEA"/>
            <person name="William W."/>
        </authorList>
    </citation>
    <scope>NUCLEOTIDE SEQUENCE</scope>
</reference>
<proteinExistence type="predicted"/>